<dbReference type="eggNOG" id="COG2885">
    <property type="taxonomic scope" value="Bacteria"/>
</dbReference>
<dbReference type="PANTHER" id="PTHR30329">
    <property type="entry name" value="STATOR ELEMENT OF FLAGELLAR MOTOR COMPLEX"/>
    <property type="match status" value="1"/>
</dbReference>
<dbReference type="eggNOG" id="COG1462">
    <property type="taxonomic scope" value="Bacteria"/>
</dbReference>
<dbReference type="GO" id="GO:0009279">
    <property type="term" value="C:cell outer membrane"/>
    <property type="evidence" value="ECO:0007669"/>
    <property type="project" value="UniProtKB-SubCell"/>
</dbReference>
<dbReference type="Proteomes" id="UP000002601">
    <property type="component" value="Chromosome"/>
</dbReference>
<keyword evidence="2 4" id="KW-0472">Membrane</keyword>
<dbReference type="KEGG" id="dsa:Desal_1243"/>
<dbReference type="AlphaFoldDB" id="C6C1R0"/>
<evidence type="ECO:0000259" key="6">
    <source>
        <dbReference type="PROSITE" id="PS51123"/>
    </source>
</evidence>
<keyword evidence="3" id="KW-0998">Cell outer membrane</keyword>
<dbReference type="PROSITE" id="PS51123">
    <property type="entry name" value="OMPA_2"/>
    <property type="match status" value="1"/>
</dbReference>
<feature type="domain" description="OmpA-like" evidence="6">
    <location>
        <begin position="282"/>
        <end position="400"/>
    </location>
</feature>
<dbReference type="CDD" id="cd07185">
    <property type="entry name" value="OmpA_C-like"/>
    <property type="match status" value="1"/>
</dbReference>
<dbReference type="PROSITE" id="PS51257">
    <property type="entry name" value="PROKAR_LIPOPROTEIN"/>
    <property type="match status" value="1"/>
</dbReference>
<organism evidence="7 8">
    <name type="scientific">Maridesulfovibrio salexigens (strain ATCC 14822 / DSM 2638 / NCIMB 8403 / VKM B-1763)</name>
    <name type="common">Desulfovibrio salexigens</name>
    <dbReference type="NCBI Taxonomy" id="526222"/>
    <lineage>
        <taxon>Bacteria</taxon>
        <taxon>Pseudomonadati</taxon>
        <taxon>Thermodesulfobacteriota</taxon>
        <taxon>Desulfovibrionia</taxon>
        <taxon>Desulfovibrionales</taxon>
        <taxon>Desulfovibrionaceae</taxon>
        <taxon>Maridesulfovibrio</taxon>
    </lineage>
</organism>
<evidence type="ECO:0000313" key="7">
    <source>
        <dbReference type="EMBL" id="ACS79306.1"/>
    </source>
</evidence>
<evidence type="ECO:0000313" key="8">
    <source>
        <dbReference type="Proteomes" id="UP000002601"/>
    </source>
</evidence>
<evidence type="ECO:0000256" key="5">
    <source>
        <dbReference type="SAM" id="MobiDB-lite"/>
    </source>
</evidence>
<protein>
    <submittedName>
        <fullName evidence="7">OmpA/MotB domain protein</fullName>
    </submittedName>
</protein>
<reference evidence="7 8" key="1">
    <citation type="submission" date="2009-06" db="EMBL/GenBank/DDBJ databases">
        <title>Complete sequence of Desulfovibrio salexigens DSM 2638.</title>
        <authorList>
            <consortium name="US DOE Joint Genome Institute"/>
            <person name="Lucas S."/>
            <person name="Copeland A."/>
            <person name="Lapidus A."/>
            <person name="Glavina del Rio T."/>
            <person name="Tice H."/>
            <person name="Bruce D."/>
            <person name="Goodwin L."/>
            <person name="Pitluck S."/>
            <person name="Munk A.C."/>
            <person name="Brettin T."/>
            <person name="Detter J.C."/>
            <person name="Han C."/>
            <person name="Tapia R."/>
            <person name="Larimer F."/>
            <person name="Land M."/>
            <person name="Hauser L."/>
            <person name="Kyrpides N."/>
            <person name="Anderson I."/>
            <person name="Wall J.D."/>
            <person name="Arkin A.P."/>
            <person name="Dehal P."/>
            <person name="Chivian D."/>
            <person name="Giles B."/>
            <person name="Hazen T.C."/>
        </authorList>
    </citation>
    <scope>NUCLEOTIDE SEQUENCE [LARGE SCALE GENOMIC DNA]</scope>
    <source>
        <strain evidence="8">ATCC 14822 / DSM 2638 / NCIMB 8403 / VKM B-1763</strain>
    </source>
</reference>
<gene>
    <name evidence="7" type="ordered locus">Desal_1243</name>
</gene>
<dbReference type="SUPFAM" id="SSF103088">
    <property type="entry name" value="OmpA-like"/>
    <property type="match status" value="1"/>
</dbReference>
<evidence type="ECO:0000256" key="2">
    <source>
        <dbReference type="ARBA" id="ARBA00023136"/>
    </source>
</evidence>
<evidence type="ECO:0000256" key="3">
    <source>
        <dbReference type="ARBA" id="ARBA00023237"/>
    </source>
</evidence>
<dbReference type="EMBL" id="CP001649">
    <property type="protein sequence ID" value="ACS79306.1"/>
    <property type="molecule type" value="Genomic_DNA"/>
</dbReference>
<dbReference type="InterPro" id="IPR006665">
    <property type="entry name" value="OmpA-like"/>
</dbReference>
<feature type="compositionally biased region" description="Polar residues" evidence="5">
    <location>
        <begin position="274"/>
        <end position="287"/>
    </location>
</feature>
<accession>C6C1R0</accession>
<comment type="subcellular location">
    <subcellularLocation>
        <location evidence="1">Cell outer membrane</location>
    </subcellularLocation>
</comment>
<feature type="region of interest" description="Disordered" evidence="5">
    <location>
        <begin position="236"/>
        <end position="287"/>
    </location>
</feature>
<proteinExistence type="predicted"/>
<feature type="compositionally biased region" description="Polar residues" evidence="5">
    <location>
        <begin position="236"/>
        <end position="258"/>
    </location>
</feature>
<name>C6C1R0_MARSD</name>
<dbReference type="STRING" id="526222.Desal_1243"/>
<dbReference type="Gene3D" id="3.30.1330.60">
    <property type="entry name" value="OmpA-like domain"/>
    <property type="match status" value="1"/>
</dbReference>
<dbReference type="PANTHER" id="PTHR30329:SF21">
    <property type="entry name" value="LIPOPROTEIN YIAD-RELATED"/>
    <property type="match status" value="1"/>
</dbReference>
<dbReference type="PRINTS" id="PR01021">
    <property type="entry name" value="OMPADOMAIN"/>
</dbReference>
<dbReference type="Pfam" id="PF00691">
    <property type="entry name" value="OmpA"/>
    <property type="match status" value="1"/>
</dbReference>
<sequence length="400" mass="44942">MVKFQTLLNPIPVADMKKYLLILLLALSACTHFEPQIATQSVYYQDAEVSLSQLMVYSRPEKPHYGPISALFYPFHVTQTMYKGSDWGQRVAKGIWQNWTGLQVFPSMVYDDNLIYRGLDEALFTARSRGYDLLVVGFVPYLYLGHTMDDSAVSVQVKIYETKRGQLVCSFEQSGRIEKKMDDDFIFVKREHRMPDSAFYKIIQAIASDMAVPLTSWARYENTNQGMVAGLMPNMVQMQSPPQNGNTIPQSTPTQQEQPVAKHATPKAAPAPVQSTTQAPKAQSKPRSINLAVQFDVDSSQIKPESYSLLNELGKALISDRLKDKRIVIGGHTDSDASPEYNFKLSKERAESVKKYLTDNFPIAPQRIGTTGFGESNPLVPNTTKYNKLLNRRVQVSIAP</sequence>
<keyword evidence="8" id="KW-1185">Reference proteome</keyword>
<feature type="compositionally biased region" description="Low complexity" evidence="5">
    <location>
        <begin position="259"/>
        <end position="273"/>
    </location>
</feature>
<evidence type="ECO:0000256" key="1">
    <source>
        <dbReference type="ARBA" id="ARBA00004442"/>
    </source>
</evidence>
<evidence type="ECO:0000256" key="4">
    <source>
        <dbReference type="PROSITE-ProRule" id="PRU00473"/>
    </source>
</evidence>
<dbReference type="InterPro" id="IPR050330">
    <property type="entry name" value="Bact_OuterMem_StrucFunc"/>
</dbReference>
<dbReference type="HOGENOM" id="CLU_723049_0_0_7"/>
<dbReference type="InterPro" id="IPR006664">
    <property type="entry name" value="OMP_bac"/>
</dbReference>
<dbReference type="InterPro" id="IPR036737">
    <property type="entry name" value="OmpA-like_sf"/>
</dbReference>